<name>E7D273_9BACL</name>
<dbReference type="PANTHER" id="PTHR24023:SF1095">
    <property type="entry name" value="EGF-LIKE DOMAIN-CONTAINING PROTEIN"/>
    <property type="match status" value="1"/>
</dbReference>
<protein>
    <submittedName>
        <fullName evidence="1">Collagen-like protein</fullName>
    </submittedName>
</protein>
<dbReference type="AlphaFoldDB" id="E7D273"/>
<dbReference type="GO" id="GO:0030198">
    <property type="term" value="P:extracellular matrix organization"/>
    <property type="evidence" value="ECO:0007669"/>
    <property type="project" value="TreeGrafter"/>
</dbReference>
<dbReference type="InterPro" id="IPR058705">
    <property type="entry name" value="A_ENA"/>
</dbReference>
<reference evidence="1" key="2">
    <citation type="journal article" date="2011" name="Res. Microbiol.">
        <title>Characterisation of a large family of polymorphic collagen-like proteins in the endospore-forming bacterium Pasteuria ramosa.</title>
        <authorList>
            <person name="McElroy K."/>
            <person name="Mouton L."/>
            <person name="Du Pasquier L."/>
            <person name="Qi W."/>
            <person name="Ebert D."/>
        </authorList>
    </citation>
    <scope>NUCLEOTIDE SEQUENCE</scope>
</reference>
<dbReference type="GO" id="GO:0005615">
    <property type="term" value="C:extracellular space"/>
    <property type="evidence" value="ECO:0007669"/>
    <property type="project" value="TreeGrafter"/>
</dbReference>
<organism evidence="1">
    <name type="scientific">Pasteuria ramosa</name>
    <dbReference type="NCBI Taxonomy" id="225322"/>
    <lineage>
        <taxon>Bacteria</taxon>
        <taxon>Bacillati</taxon>
        <taxon>Bacillota</taxon>
        <taxon>Bacilli</taxon>
        <taxon>Bacillales</taxon>
        <taxon>Pasteuriaceae</taxon>
        <taxon>Pasteuria</taxon>
    </lineage>
</organism>
<gene>
    <name evidence="1" type="primary">Pcl3</name>
</gene>
<dbReference type="InterPro" id="IPR008983">
    <property type="entry name" value="Tumour_necrosis_fac-like_dom"/>
</dbReference>
<dbReference type="Pfam" id="PF26595">
    <property type="entry name" value="A_ENA"/>
    <property type="match status" value="1"/>
</dbReference>
<accession>E7D273</accession>
<evidence type="ECO:0000313" key="1">
    <source>
        <dbReference type="EMBL" id="ADU04087.1"/>
    </source>
</evidence>
<dbReference type="InterPro" id="IPR008160">
    <property type="entry name" value="Collagen"/>
</dbReference>
<dbReference type="Gene3D" id="2.60.120.40">
    <property type="match status" value="1"/>
</dbReference>
<dbReference type="PANTHER" id="PTHR24023">
    <property type="entry name" value="COLLAGEN ALPHA"/>
    <property type="match status" value="1"/>
</dbReference>
<dbReference type="GO" id="GO:0031012">
    <property type="term" value="C:extracellular matrix"/>
    <property type="evidence" value="ECO:0007669"/>
    <property type="project" value="TreeGrafter"/>
</dbReference>
<dbReference type="InterPro" id="IPR050149">
    <property type="entry name" value="Collagen_superfamily"/>
</dbReference>
<dbReference type="GO" id="GO:0030020">
    <property type="term" value="F:extracellular matrix structural constituent conferring tensile strength"/>
    <property type="evidence" value="ECO:0007669"/>
    <property type="project" value="TreeGrafter"/>
</dbReference>
<dbReference type="EMBL" id="HQ010366">
    <property type="protein sequence ID" value="ADU04087.1"/>
    <property type="molecule type" value="Genomic_DNA"/>
</dbReference>
<proteinExistence type="predicted"/>
<reference evidence="1" key="1">
    <citation type="submission" date="2010-08" db="EMBL/GenBank/DDBJ databases">
        <authorList>
            <person name="McElroy K.E."/>
        </authorList>
    </citation>
    <scope>NUCLEOTIDE SEQUENCE</scope>
</reference>
<sequence length="417" mass="42573">MSQANIPGISPQISLNQSDVLNLILVSTAMNELGLSHLLNAEAEKMQYILGTLPGVTNPTPPTLQDLISISNSVNLILQSTAQKNAALHDQTCSVINTISIPGPTGPTGPTGLIGSATGLQGPQGPTGFFITGPTGPNGDMGPAGYMGMYGSEGPIGPIGNNGIDGISIVGPQGPQGPTGATGEIGAQGSIGPEGITTTISPQGPQGPQGPIGKDGNVGIRGLQGLQGPPGPKGSKGITGLTGIHGMKGNTGPTGNSGPQGDFALGLGSFGFIAAEPISLPADNPIPINKFNRIYGKGISLSAVDAITLEPGIYHIDYGIMTNSENEHNIAGCQLLKNNDPILGSFIFKNTTNQLGEEIHNTSSWLGASIVIQIQNTSTLQIVPSISPLEFTPYSEVTRLTLQHQPTLASINILKLA</sequence>
<dbReference type="Pfam" id="PF01391">
    <property type="entry name" value="Collagen"/>
    <property type="match status" value="1"/>
</dbReference>